<dbReference type="RefSeq" id="WP_254102682.1">
    <property type="nucleotide sequence ID" value="NZ_JANATA010000173.1"/>
</dbReference>
<dbReference type="Pfam" id="PF08751">
    <property type="entry name" value="TrwC"/>
    <property type="match status" value="1"/>
</dbReference>
<keyword evidence="3" id="KW-1185">Reference proteome</keyword>
<evidence type="ECO:0000259" key="1">
    <source>
        <dbReference type="Pfam" id="PF08751"/>
    </source>
</evidence>
<dbReference type="InterPro" id="IPR014862">
    <property type="entry name" value="TrwC"/>
</dbReference>
<reference evidence="2" key="1">
    <citation type="submission" date="2022-07" db="EMBL/GenBank/DDBJ databases">
        <title>Characterization of the Novel Bacterium Alteromonas immobilis LMIT006 and Alteromonas gregis LMIT007.</title>
        <authorList>
            <person name="Lin X."/>
        </authorList>
    </citation>
    <scope>NUCLEOTIDE SEQUENCE</scope>
    <source>
        <strain evidence="2">LMIT007</strain>
    </source>
</reference>
<gene>
    <name evidence="2" type="ORF">NLF92_13165</name>
</gene>
<accession>A0AA41X7A7</accession>
<evidence type="ECO:0000313" key="3">
    <source>
        <dbReference type="Proteomes" id="UP001165413"/>
    </source>
</evidence>
<evidence type="ECO:0000313" key="2">
    <source>
        <dbReference type="EMBL" id="MCP3429884.1"/>
    </source>
</evidence>
<protein>
    <submittedName>
        <fullName evidence="2">Relaxase domain-containing protein</fullName>
    </submittedName>
</protein>
<dbReference type="SUPFAM" id="SSF55464">
    <property type="entry name" value="Origin of replication-binding domain, RBD-like"/>
    <property type="match status" value="1"/>
</dbReference>
<feature type="non-terminal residue" evidence="2">
    <location>
        <position position="77"/>
    </location>
</feature>
<comment type="caution">
    <text evidence="2">The sequence shown here is derived from an EMBL/GenBank/DDBJ whole genome shotgun (WGS) entry which is preliminary data.</text>
</comment>
<dbReference type="EMBL" id="JANATA010000173">
    <property type="protein sequence ID" value="MCP3429884.1"/>
    <property type="molecule type" value="Genomic_DNA"/>
</dbReference>
<feature type="domain" description="TrwC relaxase" evidence="1">
    <location>
        <begin position="1"/>
        <end position="77"/>
    </location>
</feature>
<dbReference type="AlphaFoldDB" id="A0AA41X7A7"/>
<name>A0AA41X7A7_9ALTE</name>
<organism evidence="2 3">
    <name type="scientific">Opacimonas viscosa</name>
    <dbReference type="NCBI Taxonomy" id="2961944"/>
    <lineage>
        <taxon>Bacteria</taxon>
        <taxon>Pseudomonadati</taxon>
        <taxon>Pseudomonadota</taxon>
        <taxon>Gammaproteobacteria</taxon>
        <taxon>Alteromonadales</taxon>
        <taxon>Alteromonadaceae</taxon>
        <taxon>Opacimonas</taxon>
    </lineage>
</organism>
<sequence>MSILWARADEEVRKAIQAAQQVAVEHALTFIEDRAAYTRRGKGGKTLERTTGLIAASFEHSTSRAQDAQLHTHCLIA</sequence>
<proteinExistence type="predicted"/>
<dbReference type="Proteomes" id="UP001165413">
    <property type="component" value="Unassembled WGS sequence"/>
</dbReference>